<evidence type="ECO:0000259" key="7">
    <source>
        <dbReference type="Pfam" id="PF07980"/>
    </source>
</evidence>
<dbReference type="RefSeq" id="WP_153125693.1">
    <property type="nucleotide sequence ID" value="NZ_VZCB01000098.1"/>
</dbReference>
<keyword evidence="5" id="KW-0998">Cell outer membrane</keyword>
<evidence type="ECO:0000256" key="4">
    <source>
        <dbReference type="ARBA" id="ARBA00023136"/>
    </source>
</evidence>
<evidence type="ECO:0000256" key="3">
    <source>
        <dbReference type="ARBA" id="ARBA00022729"/>
    </source>
</evidence>
<dbReference type="OrthoDB" id="5694214at2"/>
<sequence>MKLNKIIIASAVASVLALGSTSCSDSFLDEKMYSNYGTDVSDVNAKVLGLHYQIGQLLGISWPQGFWGIWQDGTDVGAPGDTEGSEVPFYKYGELNSESLGVRLYWERLYSIINGANQIISANGEDASATACVAEAKFFRAYCYNKLVTGWGAVPLITESASNPKTDYTRTPVAEIDVQIEKDITEAIAGLPEVNALTKESRISKDAARMVAAEAFLRIGMRDNSYYKKAEDAITPTITSGNYKLISERYGKFTGEAGDYYHDMFRWGNQRRSQGNTEGIWTYEQEYNTSVSGGTIDNAQQRRNWVPAFHKLSDFMQNADSIGGRGNGRLRLSNYVKYGIFEEGDIRNSNFNIRRTIYCNKQPKADKATIGINANGYWENDESKVVKKITIGLGDKVYCHEADTLNVMYPHTTKWGAYDPTDDFGYAMVKDIPLMRFAEAYLLRAEARFRQGNSQGAADDINVLRDRAFKDYRQIAPGAGKVSASDISIDFILDERIRELVGEENRRFTLMRTGQLANRVNMMVTKWAEKSENKRISGFDANKHILLPIPLTEIQLNKDAKLEQNPGYEVDEK</sequence>
<keyword evidence="4" id="KW-0472">Membrane</keyword>
<evidence type="ECO:0000313" key="10">
    <source>
        <dbReference type="Proteomes" id="UP000480425"/>
    </source>
</evidence>
<evidence type="ECO:0000256" key="6">
    <source>
        <dbReference type="SAM" id="SignalP"/>
    </source>
</evidence>
<evidence type="ECO:0000313" key="9">
    <source>
        <dbReference type="EMBL" id="MQN82057.1"/>
    </source>
</evidence>
<dbReference type="InterPro" id="IPR012944">
    <property type="entry name" value="SusD_RagB_dom"/>
</dbReference>
<dbReference type="Gene3D" id="1.25.40.390">
    <property type="match status" value="1"/>
</dbReference>
<dbReference type="GO" id="GO:0009279">
    <property type="term" value="C:cell outer membrane"/>
    <property type="evidence" value="ECO:0007669"/>
    <property type="project" value="UniProtKB-SubCell"/>
</dbReference>
<keyword evidence="3 6" id="KW-0732">Signal</keyword>
<proteinExistence type="inferred from homology"/>
<gene>
    <name evidence="9" type="ORF">F7D73_14135</name>
</gene>
<dbReference type="Pfam" id="PF14322">
    <property type="entry name" value="SusD-like_3"/>
    <property type="match status" value="1"/>
</dbReference>
<feature type="chain" id="PRO_5026196783" evidence="6">
    <location>
        <begin position="25"/>
        <end position="573"/>
    </location>
</feature>
<feature type="domain" description="SusD-like N-terminal" evidence="8">
    <location>
        <begin position="101"/>
        <end position="213"/>
    </location>
</feature>
<dbReference type="AlphaFoldDB" id="A0A6G1U3S5"/>
<dbReference type="SUPFAM" id="SSF48452">
    <property type="entry name" value="TPR-like"/>
    <property type="match status" value="1"/>
</dbReference>
<evidence type="ECO:0000256" key="5">
    <source>
        <dbReference type="ARBA" id="ARBA00023237"/>
    </source>
</evidence>
<dbReference type="Proteomes" id="UP000480425">
    <property type="component" value="Unassembled WGS sequence"/>
</dbReference>
<name>A0A6G1U3S5_9BACT</name>
<dbReference type="Pfam" id="PF07980">
    <property type="entry name" value="SusD_RagB"/>
    <property type="match status" value="1"/>
</dbReference>
<comment type="similarity">
    <text evidence="2">Belongs to the SusD family.</text>
</comment>
<comment type="caution">
    <text evidence="9">The sequence shown here is derived from an EMBL/GenBank/DDBJ whole genome shotgun (WGS) entry which is preliminary data.</text>
</comment>
<feature type="signal peptide" evidence="6">
    <location>
        <begin position="1"/>
        <end position="24"/>
    </location>
</feature>
<dbReference type="EMBL" id="VZCB01000098">
    <property type="protein sequence ID" value="MQN82057.1"/>
    <property type="molecule type" value="Genomic_DNA"/>
</dbReference>
<feature type="domain" description="RagB/SusD" evidence="7">
    <location>
        <begin position="380"/>
        <end position="568"/>
    </location>
</feature>
<evidence type="ECO:0000259" key="8">
    <source>
        <dbReference type="Pfam" id="PF14322"/>
    </source>
</evidence>
<organism evidence="9 10">
    <name type="scientific">Segatella copri</name>
    <dbReference type="NCBI Taxonomy" id="165179"/>
    <lineage>
        <taxon>Bacteria</taxon>
        <taxon>Pseudomonadati</taxon>
        <taxon>Bacteroidota</taxon>
        <taxon>Bacteroidia</taxon>
        <taxon>Bacteroidales</taxon>
        <taxon>Prevotellaceae</taxon>
        <taxon>Segatella</taxon>
    </lineage>
</organism>
<dbReference type="PROSITE" id="PS51257">
    <property type="entry name" value="PROKAR_LIPOPROTEIN"/>
    <property type="match status" value="1"/>
</dbReference>
<dbReference type="InterPro" id="IPR033985">
    <property type="entry name" value="SusD-like_N"/>
</dbReference>
<accession>A0A6G1U3S5</accession>
<reference evidence="9 10" key="1">
    <citation type="submission" date="2019-09" db="EMBL/GenBank/DDBJ databases">
        <title>Distinct polysaccharide growth profiles of human intestinal Prevotella copri isolates.</title>
        <authorList>
            <person name="Fehlner-Peach H."/>
            <person name="Magnabosco C."/>
            <person name="Raghavan V."/>
            <person name="Scher J.U."/>
            <person name="Tett A."/>
            <person name="Cox L.M."/>
            <person name="Gottsegen C."/>
            <person name="Watters A."/>
            <person name="Wiltshire- Gordon J.D."/>
            <person name="Segata N."/>
            <person name="Bonneau R."/>
            <person name="Littman D.R."/>
        </authorList>
    </citation>
    <scope>NUCLEOTIDE SEQUENCE [LARGE SCALE GENOMIC DNA]</scope>
    <source>
        <strain evidence="10">iA622</strain>
    </source>
</reference>
<evidence type="ECO:0000256" key="1">
    <source>
        <dbReference type="ARBA" id="ARBA00004442"/>
    </source>
</evidence>
<protein>
    <submittedName>
        <fullName evidence="9">RagB/SusD family nutrient uptake outer membrane protein</fullName>
    </submittedName>
</protein>
<evidence type="ECO:0000256" key="2">
    <source>
        <dbReference type="ARBA" id="ARBA00006275"/>
    </source>
</evidence>
<dbReference type="InterPro" id="IPR011990">
    <property type="entry name" value="TPR-like_helical_dom_sf"/>
</dbReference>
<comment type="subcellular location">
    <subcellularLocation>
        <location evidence="1">Cell outer membrane</location>
    </subcellularLocation>
</comment>